<evidence type="ECO:0000256" key="4">
    <source>
        <dbReference type="ARBA" id="ARBA00023163"/>
    </source>
</evidence>
<evidence type="ECO:0000256" key="2">
    <source>
        <dbReference type="ARBA" id="ARBA00023015"/>
    </source>
</evidence>
<evidence type="ECO:0000256" key="1">
    <source>
        <dbReference type="ARBA" id="ARBA00009437"/>
    </source>
</evidence>
<evidence type="ECO:0000313" key="6">
    <source>
        <dbReference type="EMBL" id="MBC5714628.1"/>
    </source>
</evidence>
<gene>
    <name evidence="6" type="ORF">H8S17_10465</name>
</gene>
<comment type="caution">
    <text evidence="6">The sequence shown here is derived from an EMBL/GenBank/DDBJ whole genome shotgun (WGS) entry which is preliminary data.</text>
</comment>
<dbReference type="PRINTS" id="PR00039">
    <property type="entry name" value="HTHLYSR"/>
</dbReference>
<dbReference type="Pfam" id="PF00126">
    <property type="entry name" value="HTH_1"/>
    <property type="match status" value="1"/>
</dbReference>
<keyword evidence="3" id="KW-0238">DNA-binding</keyword>
<dbReference type="GO" id="GO:0003700">
    <property type="term" value="F:DNA-binding transcription factor activity"/>
    <property type="evidence" value="ECO:0007669"/>
    <property type="project" value="InterPro"/>
</dbReference>
<dbReference type="PROSITE" id="PS50931">
    <property type="entry name" value="HTH_LYSR"/>
    <property type="match status" value="1"/>
</dbReference>
<dbReference type="Gene3D" id="3.40.190.290">
    <property type="match status" value="1"/>
</dbReference>
<reference evidence="6" key="1">
    <citation type="submission" date="2020-08" db="EMBL/GenBank/DDBJ databases">
        <title>Genome public.</title>
        <authorList>
            <person name="Liu C."/>
            <person name="Sun Q."/>
        </authorList>
    </citation>
    <scope>NUCLEOTIDE SEQUENCE</scope>
    <source>
        <strain evidence="6">BX1005</strain>
    </source>
</reference>
<dbReference type="SUPFAM" id="SSF46785">
    <property type="entry name" value="Winged helix' DNA-binding domain"/>
    <property type="match status" value="1"/>
</dbReference>
<dbReference type="InterPro" id="IPR000847">
    <property type="entry name" value="LysR_HTH_N"/>
</dbReference>
<dbReference type="Pfam" id="PF03466">
    <property type="entry name" value="LysR_substrate"/>
    <property type="match status" value="1"/>
</dbReference>
<feature type="domain" description="HTH lysR-type" evidence="5">
    <location>
        <begin position="1"/>
        <end position="60"/>
    </location>
</feature>
<protein>
    <submittedName>
        <fullName evidence="6">LysR family transcriptional regulator</fullName>
    </submittedName>
</protein>
<dbReference type="CDD" id="cd05466">
    <property type="entry name" value="PBP2_LTTR_substrate"/>
    <property type="match status" value="1"/>
</dbReference>
<dbReference type="EMBL" id="JACOPH010000008">
    <property type="protein sequence ID" value="MBC5714628.1"/>
    <property type="molecule type" value="Genomic_DNA"/>
</dbReference>
<dbReference type="Gene3D" id="1.10.10.10">
    <property type="entry name" value="Winged helix-like DNA-binding domain superfamily/Winged helix DNA-binding domain"/>
    <property type="match status" value="1"/>
</dbReference>
<dbReference type="AlphaFoldDB" id="A0A923LRL5"/>
<dbReference type="InterPro" id="IPR005119">
    <property type="entry name" value="LysR_subst-bd"/>
</dbReference>
<dbReference type="SUPFAM" id="SSF53850">
    <property type="entry name" value="Periplasmic binding protein-like II"/>
    <property type="match status" value="1"/>
</dbReference>
<organism evidence="6 7">
    <name type="scientific">Roseburia zhanii</name>
    <dbReference type="NCBI Taxonomy" id="2763064"/>
    <lineage>
        <taxon>Bacteria</taxon>
        <taxon>Bacillati</taxon>
        <taxon>Bacillota</taxon>
        <taxon>Clostridia</taxon>
        <taxon>Lachnospirales</taxon>
        <taxon>Lachnospiraceae</taxon>
        <taxon>Roseburia</taxon>
    </lineage>
</organism>
<dbReference type="FunFam" id="1.10.10.10:FF:000001">
    <property type="entry name" value="LysR family transcriptional regulator"/>
    <property type="match status" value="1"/>
</dbReference>
<sequence>MDINLEYYRIFYYVSRHRSITLAAEALSLSQPAVSQAVKNLENALGSRLFVRTSKGVRLTTEGEVLYSYIKRGYETILLGEKKYKEMLDLESGEIRIGASDMTLQFYLLSYLEEFHEAYPKIKVTVTNAPTPETLRHLQDGKIDFGVVSTPVNTKANLSVIPVRKIQDVFVAGRKFHALQGKKLSYKELEHLPVMCLEGSTSTKTYVEEFLKQYDVQLKPEFELATSNMLIQFAVKSLGIASVVRDFAAEQLADGELFELEFESEIPQREFCIVYDEKIPRTKASEELLGRLLSKREEN</sequence>
<comment type="similarity">
    <text evidence="1">Belongs to the LysR transcriptional regulatory family.</text>
</comment>
<dbReference type="Proteomes" id="UP000606720">
    <property type="component" value="Unassembled WGS sequence"/>
</dbReference>
<evidence type="ECO:0000259" key="5">
    <source>
        <dbReference type="PROSITE" id="PS50931"/>
    </source>
</evidence>
<dbReference type="PANTHER" id="PTHR30126:SF64">
    <property type="entry name" value="HTH-TYPE TRANSCRIPTIONAL REGULATOR CITR"/>
    <property type="match status" value="1"/>
</dbReference>
<name>A0A923LRL5_9FIRM</name>
<evidence type="ECO:0000256" key="3">
    <source>
        <dbReference type="ARBA" id="ARBA00023125"/>
    </source>
</evidence>
<keyword evidence="4" id="KW-0804">Transcription</keyword>
<proteinExistence type="inferred from homology"/>
<keyword evidence="7" id="KW-1185">Reference proteome</keyword>
<keyword evidence="2" id="KW-0805">Transcription regulation</keyword>
<dbReference type="InterPro" id="IPR036388">
    <property type="entry name" value="WH-like_DNA-bd_sf"/>
</dbReference>
<accession>A0A923LRL5</accession>
<evidence type="ECO:0000313" key="7">
    <source>
        <dbReference type="Proteomes" id="UP000606720"/>
    </source>
</evidence>
<dbReference type="PANTHER" id="PTHR30126">
    <property type="entry name" value="HTH-TYPE TRANSCRIPTIONAL REGULATOR"/>
    <property type="match status" value="1"/>
</dbReference>
<dbReference type="GO" id="GO:0000976">
    <property type="term" value="F:transcription cis-regulatory region binding"/>
    <property type="evidence" value="ECO:0007669"/>
    <property type="project" value="TreeGrafter"/>
</dbReference>
<dbReference type="RefSeq" id="WP_186867269.1">
    <property type="nucleotide sequence ID" value="NZ_JACOPH010000008.1"/>
</dbReference>
<dbReference type="InterPro" id="IPR036390">
    <property type="entry name" value="WH_DNA-bd_sf"/>
</dbReference>